<name>A0A0M3IHL6_ASCLU</name>
<dbReference type="InterPro" id="IPR001478">
    <property type="entry name" value="PDZ"/>
</dbReference>
<sequence length="281" mass="31379">MEDGNMVKQLTVVIPIEEGEALGAVPNDKLIVVKVRAGTLAEGKLVVGNQVLKVNGQEIHDTNHVFQLLPYAPPAAALLIIHEKKKAEELAARVNIPAERAKYITRHDGFCHFGIVQWVALGRMRLPGVYCFQMVRLEWEPSGPKLGFGIKHYQNRVLASKCDLNSLAAQQLQIRDHLIDIDGTPITHKDICRQLLLKSLQKQRYVTSVIERPDTMETKHWIQSDLAASAAQAPSVAMNSDVRGIAARERVKLRNNPAAVCYSTLFILHFMMQYLGCECLV</sequence>
<dbReference type="PANTHER" id="PTHR31327">
    <property type="entry name" value="SPERM MEIOSIS PDZ DOMAIN CONTAINING PROTEINS-RELATED"/>
    <property type="match status" value="1"/>
</dbReference>
<dbReference type="Proteomes" id="UP000036681">
    <property type="component" value="Unplaced"/>
</dbReference>
<dbReference type="SMART" id="SM00228">
    <property type="entry name" value="PDZ"/>
    <property type="match status" value="2"/>
</dbReference>
<dbReference type="PANTHER" id="PTHR31327:SF7">
    <property type="entry name" value="PDZ DOMAIN-CONTAINING PROTEIN"/>
    <property type="match status" value="1"/>
</dbReference>
<protein>
    <submittedName>
        <fullName evidence="3">PDZ domain-containing protein</fullName>
    </submittedName>
</protein>
<dbReference type="WBParaSite" id="ALUE_0001792301-mRNA-1">
    <property type="protein sequence ID" value="ALUE_0001792301-mRNA-1"/>
    <property type="gene ID" value="ALUE_0001792301"/>
</dbReference>
<accession>A0A0M3IHL6</accession>
<dbReference type="PROSITE" id="PS50106">
    <property type="entry name" value="PDZ"/>
    <property type="match status" value="2"/>
</dbReference>
<evidence type="ECO:0000259" key="1">
    <source>
        <dbReference type="PROSITE" id="PS50106"/>
    </source>
</evidence>
<dbReference type="Gene3D" id="2.30.42.10">
    <property type="match status" value="1"/>
</dbReference>
<dbReference type="AlphaFoldDB" id="A0A0M3IHL6"/>
<keyword evidence="2" id="KW-1185">Reference proteome</keyword>
<evidence type="ECO:0000313" key="2">
    <source>
        <dbReference type="Proteomes" id="UP000036681"/>
    </source>
</evidence>
<dbReference type="SUPFAM" id="SSF50156">
    <property type="entry name" value="PDZ domain-like"/>
    <property type="match status" value="2"/>
</dbReference>
<feature type="domain" description="PDZ" evidence="1">
    <location>
        <begin position="134"/>
        <end position="195"/>
    </location>
</feature>
<dbReference type="InterPro" id="IPR040264">
    <property type="entry name" value="T15H9.4-like"/>
</dbReference>
<feature type="domain" description="PDZ" evidence="1">
    <location>
        <begin position="11"/>
        <end position="84"/>
    </location>
</feature>
<dbReference type="InterPro" id="IPR036034">
    <property type="entry name" value="PDZ_sf"/>
</dbReference>
<organism evidence="2 3">
    <name type="scientific">Ascaris lumbricoides</name>
    <name type="common">Giant roundworm</name>
    <dbReference type="NCBI Taxonomy" id="6252"/>
    <lineage>
        <taxon>Eukaryota</taxon>
        <taxon>Metazoa</taxon>
        <taxon>Ecdysozoa</taxon>
        <taxon>Nematoda</taxon>
        <taxon>Chromadorea</taxon>
        <taxon>Rhabditida</taxon>
        <taxon>Spirurina</taxon>
        <taxon>Ascaridomorpha</taxon>
        <taxon>Ascaridoidea</taxon>
        <taxon>Ascarididae</taxon>
        <taxon>Ascaris</taxon>
    </lineage>
</organism>
<proteinExistence type="predicted"/>
<evidence type="ECO:0000313" key="3">
    <source>
        <dbReference type="WBParaSite" id="ALUE_0001792301-mRNA-1"/>
    </source>
</evidence>
<reference evidence="3" key="1">
    <citation type="submission" date="2017-02" db="UniProtKB">
        <authorList>
            <consortium name="WormBaseParasite"/>
        </authorList>
    </citation>
    <scope>IDENTIFICATION</scope>
</reference>